<name>D7EA56_METEZ</name>
<feature type="transmembrane region" description="Helical" evidence="6">
    <location>
        <begin position="230"/>
        <end position="249"/>
    </location>
</feature>
<feature type="transmembrane region" description="Helical" evidence="6">
    <location>
        <begin position="139"/>
        <end position="162"/>
    </location>
</feature>
<reference evidence="7 8" key="1">
    <citation type="submission" date="2010-06" db="EMBL/GenBank/DDBJ databases">
        <title>Complete sequence chromosome of Methanohalobium evestigatum Z-7303.</title>
        <authorList>
            <consortium name="US DOE Joint Genome Institute"/>
            <person name="Lucas S."/>
            <person name="Copeland A."/>
            <person name="Lapidus A."/>
            <person name="Cheng J.-F."/>
            <person name="Bruce D."/>
            <person name="Goodwin L."/>
            <person name="Pitluck S."/>
            <person name="Saunders E."/>
            <person name="Detter J.C."/>
            <person name="Han C."/>
            <person name="Tapia R."/>
            <person name="Land M."/>
            <person name="Hauser L."/>
            <person name="Kyrpides N."/>
            <person name="Mikhailova N."/>
            <person name="Sieprawska-Lupa M."/>
            <person name="Whitman W.B."/>
            <person name="Anderson I."/>
            <person name="Woyke T."/>
        </authorList>
    </citation>
    <scope>NUCLEOTIDE SEQUENCE [LARGE SCALE GENOMIC DNA]</scope>
    <source>
        <strain evidence="8">ATCC BAA-1072 / DSM 3721 / NBRC 107634 / OCM 161 / Z-7303</strain>
    </source>
</reference>
<dbReference type="NCBIfam" id="TIGR02454">
    <property type="entry name" value="ECF_T_CbiQ"/>
    <property type="match status" value="1"/>
</dbReference>
<evidence type="ECO:0000256" key="2">
    <source>
        <dbReference type="ARBA" id="ARBA00022475"/>
    </source>
</evidence>
<dbReference type="CDD" id="cd16914">
    <property type="entry name" value="EcfT"/>
    <property type="match status" value="1"/>
</dbReference>
<feature type="transmembrane region" description="Helical" evidence="6">
    <location>
        <begin position="69"/>
        <end position="93"/>
    </location>
</feature>
<feature type="transmembrane region" description="Helical" evidence="6">
    <location>
        <begin position="105"/>
        <end position="127"/>
    </location>
</feature>
<dbReference type="GO" id="GO:0006824">
    <property type="term" value="P:cobalt ion transport"/>
    <property type="evidence" value="ECO:0007669"/>
    <property type="project" value="InterPro"/>
</dbReference>
<keyword evidence="8" id="KW-1185">Reference proteome</keyword>
<evidence type="ECO:0000256" key="6">
    <source>
        <dbReference type="SAM" id="Phobius"/>
    </source>
</evidence>
<protein>
    <submittedName>
        <fullName evidence="7">Cobalt ABC transporter, inner membrane subunit CbiQ</fullName>
    </submittedName>
</protein>
<evidence type="ECO:0000256" key="3">
    <source>
        <dbReference type="ARBA" id="ARBA00022692"/>
    </source>
</evidence>
<comment type="subcellular location">
    <subcellularLocation>
        <location evidence="1">Cell membrane</location>
        <topology evidence="1">Multi-pass membrane protein</topology>
    </subcellularLocation>
</comment>
<sequence length="252" mass="28953">MNYPRIDAYSEIESVIHNFDPRAKIITFTVLIFSFAFIESLTVAMFAVLFSVSLIFISKLPIEFVYARLKYPIIFIFAIFVIMCFTVEGNIIIDSYFVSVTLEGLKIGLLIFLRATAALIIAFLMLATNRFDTVIKALYMLKLPNAVVQMIVFSYRYIFVLVDEFQNMKKSMSAKGFEIKANRYGLSTIGNLIGMLLVKSYERGERVHKSMISKGYEGKPRMDTNYNLMFSDYVLTIFMMIFAFGVHIYPVI</sequence>
<dbReference type="PANTHER" id="PTHR34857">
    <property type="entry name" value="SLL0384 PROTEIN"/>
    <property type="match status" value="1"/>
</dbReference>
<evidence type="ECO:0000256" key="4">
    <source>
        <dbReference type="ARBA" id="ARBA00022989"/>
    </source>
</evidence>
<dbReference type="Proteomes" id="UP000000391">
    <property type="component" value="Chromosome"/>
</dbReference>
<dbReference type="EMBL" id="CP002069">
    <property type="protein sequence ID" value="ADI74727.1"/>
    <property type="molecule type" value="Genomic_DNA"/>
</dbReference>
<keyword evidence="2" id="KW-1003">Cell membrane</keyword>
<evidence type="ECO:0000313" key="8">
    <source>
        <dbReference type="Proteomes" id="UP000000391"/>
    </source>
</evidence>
<dbReference type="InterPro" id="IPR012809">
    <property type="entry name" value="ECF_CbiQ"/>
</dbReference>
<dbReference type="InterPro" id="IPR051611">
    <property type="entry name" value="ECF_transporter_component"/>
</dbReference>
<dbReference type="STRING" id="644295.Metev_1896"/>
<dbReference type="PANTHER" id="PTHR34857:SF2">
    <property type="entry name" value="SLL0384 PROTEIN"/>
    <property type="match status" value="1"/>
</dbReference>
<gene>
    <name evidence="7" type="ordered locus">Metev_1896</name>
</gene>
<feature type="transmembrane region" description="Helical" evidence="6">
    <location>
        <begin position="25"/>
        <end position="57"/>
    </location>
</feature>
<keyword evidence="5 6" id="KW-0472">Membrane</keyword>
<organism evidence="7 8">
    <name type="scientific">Methanohalobium evestigatum (strain ATCC BAA-1072 / DSM 3721 / NBRC 107634 / OCM 161 / Z-7303)</name>
    <dbReference type="NCBI Taxonomy" id="644295"/>
    <lineage>
        <taxon>Archaea</taxon>
        <taxon>Methanobacteriati</taxon>
        <taxon>Methanobacteriota</taxon>
        <taxon>Stenosarchaea group</taxon>
        <taxon>Methanomicrobia</taxon>
        <taxon>Methanosarcinales</taxon>
        <taxon>Methanosarcinaceae</taxon>
        <taxon>Methanohalobium</taxon>
    </lineage>
</organism>
<dbReference type="InterPro" id="IPR003339">
    <property type="entry name" value="ABC/ECF_trnsptr_transmembrane"/>
</dbReference>
<keyword evidence="3 6" id="KW-0812">Transmembrane</keyword>
<accession>D7EA56</accession>
<dbReference type="HOGENOM" id="CLU_056469_1_1_2"/>
<evidence type="ECO:0000313" key="7">
    <source>
        <dbReference type="EMBL" id="ADI74727.1"/>
    </source>
</evidence>
<evidence type="ECO:0000256" key="1">
    <source>
        <dbReference type="ARBA" id="ARBA00004651"/>
    </source>
</evidence>
<dbReference type="RefSeq" id="WP_013195292.1">
    <property type="nucleotide sequence ID" value="NC_014253.1"/>
</dbReference>
<dbReference type="Pfam" id="PF02361">
    <property type="entry name" value="CbiQ"/>
    <property type="match status" value="1"/>
</dbReference>
<dbReference type="GO" id="GO:0043190">
    <property type="term" value="C:ATP-binding cassette (ABC) transporter complex"/>
    <property type="evidence" value="ECO:0007669"/>
    <property type="project" value="InterPro"/>
</dbReference>
<dbReference type="OrthoDB" id="51610at2157"/>
<dbReference type="AlphaFoldDB" id="D7EA56"/>
<dbReference type="GeneID" id="9347554"/>
<dbReference type="KEGG" id="mev:Metev_1896"/>
<evidence type="ECO:0000256" key="5">
    <source>
        <dbReference type="ARBA" id="ARBA00023136"/>
    </source>
</evidence>
<proteinExistence type="predicted"/>
<keyword evidence="4 6" id="KW-1133">Transmembrane helix</keyword>